<reference evidence="5 6" key="1">
    <citation type="submission" date="2019-11" db="EMBL/GenBank/DDBJ databases">
        <title>Whole-genome sequence of a Rhodoblastus acidophilus DSM 142.</title>
        <authorList>
            <person name="Kyndt J.A."/>
            <person name="Meyer T.E."/>
        </authorList>
    </citation>
    <scope>NUCLEOTIDE SEQUENCE [LARGE SCALE GENOMIC DNA]</scope>
    <source>
        <strain evidence="5 6">DSM 142</strain>
    </source>
</reference>
<dbReference type="AlphaFoldDB" id="A0A6N8DPN1"/>
<dbReference type="EMBL" id="WNKS01000018">
    <property type="protein sequence ID" value="MTV32530.1"/>
    <property type="molecule type" value="Genomic_DNA"/>
</dbReference>
<protein>
    <submittedName>
        <fullName evidence="5">Linear amide C-N hydrolase</fullName>
    </submittedName>
</protein>
<dbReference type="SUPFAM" id="SSF56235">
    <property type="entry name" value="N-terminal nucleophile aminohydrolases (Ntn hydrolases)"/>
    <property type="match status" value="1"/>
</dbReference>
<dbReference type="Gene3D" id="3.60.60.10">
    <property type="entry name" value="Penicillin V Acylase, Chain A"/>
    <property type="match status" value="1"/>
</dbReference>
<evidence type="ECO:0000256" key="2">
    <source>
        <dbReference type="ARBA" id="ARBA00022801"/>
    </source>
</evidence>
<evidence type="ECO:0000256" key="3">
    <source>
        <dbReference type="SAM" id="SignalP"/>
    </source>
</evidence>
<dbReference type="RefSeq" id="WP_155447275.1">
    <property type="nucleotide sequence ID" value="NZ_JAOQNR010000007.1"/>
</dbReference>
<dbReference type="Pfam" id="PF02275">
    <property type="entry name" value="CBAH"/>
    <property type="match status" value="1"/>
</dbReference>
<keyword evidence="2 5" id="KW-0378">Hydrolase</keyword>
<feature type="signal peptide" evidence="3">
    <location>
        <begin position="1"/>
        <end position="23"/>
    </location>
</feature>
<evidence type="ECO:0000313" key="5">
    <source>
        <dbReference type="EMBL" id="MTV32530.1"/>
    </source>
</evidence>
<evidence type="ECO:0000259" key="4">
    <source>
        <dbReference type="Pfam" id="PF02275"/>
    </source>
</evidence>
<keyword evidence="3" id="KW-0732">Signal</keyword>
<comment type="caution">
    <text evidence="5">The sequence shown here is derived from an EMBL/GenBank/DDBJ whole genome shotgun (WGS) entry which is preliminary data.</text>
</comment>
<gene>
    <name evidence="5" type="ORF">GJ654_16210</name>
</gene>
<feature type="chain" id="PRO_5027071544" evidence="3">
    <location>
        <begin position="24"/>
        <end position="343"/>
    </location>
</feature>
<dbReference type="Proteomes" id="UP000439113">
    <property type="component" value="Unassembled WGS sequence"/>
</dbReference>
<dbReference type="PANTHER" id="PTHR35527:SF2">
    <property type="entry name" value="HYDROLASE"/>
    <property type="match status" value="1"/>
</dbReference>
<dbReference type="GO" id="GO:0016787">
    <property type="term" value="F:hydrolase activity"/>
    <property type="evidence" value="ECO:0007669"/>
    <property type="project" value="UniProtKB-KW"/>
</dbReference>
<evidence type="ECO:0000313" key="6">
    <source>
        <dbReference type="Proteomes" id="UP000439113"/>
    </source>
</evidence>
<feature type="domain" description="Choloylglycine hydrolase/NAAA C-terminal" evidence="4">
    <location>
        <begin position="24"/>
        <end position="308"/>
    </location>
</feature>
<accession>A0A6N8DPN1</accession>
<dbReference type="InterPro" id="IPR052193">
    <property type="entry name" value="Peptidase_C59"/>
</dbReference>
<proteinExistence type="inferred from homology"/>
<dbReference type="OrthoDB" id="1265391at2"/>
<dbReference type="InterPro" id="IPR029055">
    <property type="entry name" value="Ntn_hydrolases_N"/>
</dbReference>
<sequence length="343" mass="37162">MKSKLLIGLAVCAVALGAAKAQACTRILYQSGTKDFIVGRTMDWMVDPHTDLWTFPKGMERDGGVGPRSIKWTSKYRSVISSFYDAATVDGINEAGLVANTLYLVETEYGDANATKKPLISVGAWTQYALDNFATVAEAVDALSKEPFVIVAPDLPGGRKAAGHLSLADATGDSAIFEYIDGKLVIHHGPNYTVMTNSPRYDKQLTLNAYWQGVGGSKFLPGTIQSPDRFVRASYFLGAAQRVDDPVLAVATVFSLARASSVPLGISDPNQPNIASTIWRTVSDAGARRYYFESAYTPAIFWVDLDKLKHAKPMKLDLSGHPTIAGEASDRFVPAEPFTFLSH</sequence>
<name>A0A6N8DPN1_RHOAC</name>
<dbReference type="CDD" id="cd01902">
    <property type="entry name" value="Ntn_CGH"/>
    <property type="match status" value="1"/>
</dbReference>
<comment type="similarity">
    <text evidence="1">Belongs to the peptidase C59 family.</text>
</comment>
<evidence type="ECO:0000256" key="1">
    <source>
        <dbReference type="ARBA" id="ARBA00006625"/>
    </source>
</evidence>
<dbReference type="PANTHER" id="PTHR35527">
    <property type="entry name" value="CHOLOYLGLYCINE HYDROLASE"/>
    <property type="match status" value="1"/>
</dbReference>
<dbReference type="InterPro" id="IPR029132">
    <property type="entry name" value="CBAH/NAAA_C"/>
</dbReference>
<organism evidence="5 6">
    <name type="scientific">Rhodoblastus acidophilus</name>
    <name type="common">Rhodopseudomonas acidophila</name>
    <dbReference type="NCBI Taxonomy" id="1074"/>
    <lineage>
        <taxon>Bacteria</taxon>
        <taxon>Pseudomonadati</taxon>
        <taxon>Pseudomonadota</taxon>
        <taxon>Alphaproteobacteria</taxon>
        <taxon>Hyphomicrobiales</taxon>
        <taxon>Rhodoblastaceae</taxon>
        <taxon>Rhodoblastus</taxon>
    </lineage>
</organism>